<organism evidence="5 6">
    <name type="scientific">Dekkera bruxellensis</name>
    <name type="common">Brettanomyces custersii</name>
    <dbReference type="NCBI Taxonomy" id="5007"/>
    <lineage>
        <taxon>Eukaryota</taxon>
        <taxon>Fungi</taxon>
        <taxon>Dikarya</taxon>
        <taxon>Ascomycota</taxon>
        <taxon>Saccharomycotina</taxon>
        <taxon>Pichiomycetes</taxon>
        <taxon>Pichiales</taxon>
        <taxon>Pichiaceae</taxon>
        <taxon>Brettanomyces</taxon>
    </lineage>
</organism>
<keyword evidence="6" id="KW-1185">Reference proteome</keyword>
<feature type="transmembrane region" description="Helical" evidence="3">
    <location>
        <begin position="100"/>
        <end position="121"/>
    </location>
</feature>
<dbReference type="GO" id="GO:0016020">
    <property type="term" value="C:membrane"/>
    <property type="evidence" value="ECO:0007669"/>
    <property type="project" value="UniProtKB-SubCell"/>
</dbReference>
<sequence length="508" mass="56353">MFNSSLPELDQSHYYGKAKRDFYVESLEGPIPSKARSSAYELQNACPLKSKKDDYSEHYLFPNIKHKVSSEPMTTIKSNEELLVEDGNNDSLYPDGGLRAYSVVLGSFLCCFTLFGLMNSIGAIESYVVSNQLKNVSVSTVSWIFSLYMFVSLFLGLFVGPLYDSFGSMWLLLIGSIFVFVGLITCGISTTVVQFIFSFGICTGMGTGLMMFSAVSTISSWFSKKKRSFAIGAAQSGGSVGGVVFPIMLRYLYQKYGFNWAMRIMAFFNLGVDILGAVLARDRLKEIREKTGEIDKRTVPQKLMDSVDLNAFKEKKFTALSCALFMNEFSLLIVLTYISSYAMVHGISQAESFNMLTILNAAGILGKFIPSYFADKYGTFNLMILMSSLLTFSLFVVWYPFGKYRAGIYVFICLFGFGCASVYTLTGATVSTITKKTKDFGKRYGAAYTFISFGNLISLPISGAFIKKQDATDYDKMVLFAAATCCSATVLFIIARYTVVGRCMKVFI</sequence>
<comment type="similarity">
    <text evidence="2">Belongs to the major facilitator superfamily. Monocarboxylate porter (TC 2.A.1.13) family.</text>
</comment>
<dbReference type="AlphaFoldDB" id="A0A7D9H5U5"/>
<feature type="transmembrane region" description="Helical" evidence="3">
    <location>
        <begin position="260"/>
        <end position="280"/>
    </location>
</feature>
<keyword evidence="3" id="KW-1133">Transmembrane helix</keyword>
<dbReference type="Gene3D" id="1.20.1250.20">
    <property type="entry name" value="MFS general substrate transporter like domains"/>
    <property type="match status" value="2"/>
</dbReference>
<feature type="transmembrane region" description="Helical" evidence="3">
    <location>
        <begin position="317"/>
        <end position="340"/>
    </location>
</feature>
<feature type="transmembrane region" description="Helical" evidence="3">
    <location>
        <begin position="196"/>
        <end position="222"/>
    </location>
</feature>
<feature type="transmembrane region" description="Helical" evidence="3">
    <location>
        <begin position="478"/>
        <end position="499"/>
    </location>
</feature>
<dbReference type="PANTHER" id="PTHR11360">
    <property type="entry name" value="MONOCARBOXYLATE TRANSPORTER"/>
    <property type="match status" value="1"/>
</dbReference>
<reference evidence="5 6" key="1">
    <citation type="submission" date="2019-07" db="EMBL/GenBank/DDBJ databases">
        <authorList>
            <person name="Friedrich A."/>
            <person name="Schacherer J."/>
        </authorList>
    </citation>
    <scope>NUCLEOTIDE SEQUENCE [LARGE SCALE GENOMIC DNA]</scope>
</reference>
<evidence type="ECO:0000256" key="3">
    <source>
        <dbReference type="SAM" id="Phobius"/>
    </source>
</evidence>
<accession>A0A7D9H5U5</accession>
<dbReference type="InterPro" id="IPR036259">
    <property type="entry name" value="MFS_trans_sf"/>
</dbReference>
<proteinExistence type="inferred from homology"/>
<evidence type="ECO:0000256" key="2">
    <source>
        <dbReference type="ARBA" id="ARBA00006727"/>
    </source>
</evidence>
<dbReference type="InterPro" id="IPR011701">
    <property type="entry name" value="MFS"/>
</dbReference>
<evidence type="ECO:0000313" key="5">
    <source>
        <dbReference type="EMBL" id="VUG19085.1"/>
    </source>
</evidence>
<dbReference type="EMBL" id="CABFWN010000004">
    <property type="protein sequence ID" value="VUG19085.1"/>
    <property type="molecule type" value="Genomic_DNA"/>
</dbReference>
<feature type="transmembrane region" description="Helical" evidence="3">
    <location>
        <begin position="407"/>
        <end position="433"/>
    </location>
</feature>
<comment type="subcellular location">
    <subcellularLocation>
        <location evidence="1">Membrane</location>
        <topology evidence="1">Multi-pass membrane protein</topology>
    </subcellularLocation>
</comment>
<dbReference type="GO" id="GO:0032218">
    <property type="term" value="P:riboflavin transport"/>
    <property type="evidence" value="ECO:0007669"/>
    <property type="project" value="TreeGrafter"/>
</dbReference>
<dbReference type="GO" id="GO:0022857">
    <property type="term" value="F:transmembrane transporter activity"/>
    <property type="evidence" value="ECO:0007669"/>
    <property type="project" value="InterPro"/>
</dbReference>
<evidence type="ECO:0000259" key="4">
    <source>
        <dbReference type="PROSITE" id="PS50850"/>
    </source>
</evidence>
<evidence type="ECO:0000313" key="6">
    <source>
        <dbReference type="Proteomes" id="UP000478008"/>
    </source>
</evidence>
<dbReference type="SUPFAM" id="SSF103473">
    <property type="entry name" value="MFS general substrate transporter"/>
    <property type="match status" value="1"/>
</dbReference>
<feature type="transmembrane region" description="Helical" evidence="3">
    <location>
        <begin position="352"/>
        <end position="370"/>
    </location>
</feature>
<dbReference type="PANTHER" id="PTHR11360:SF177">
    <property type="entry name" value="RIBOFLAVIN TRANSPORTER MCH5"/>
    <property type="match status" value="1"/>
</dbReference>
<dbReference type="InterPro" id="IPR050327">
    <property type="entry name" value="Proton-linked_MCT"/>
</dbReference>
<gene>
    <name evidence="5" type="primary">MCH4</name>
    <name evidence="5" type="ORF">DEBR0S4_10110G</name>
</gene>
<dbReference type="Proteomes" id="UP000478008">
    <property type="component" value="Unassembled WGS sequence"/>
</dbReference>
<feature type="transmembrane region" description="Helical" evidence="3">
    <location>
        <begin position="170"/>
        <end position="190"/>
    </location>
</feature>
<feature type="domain" description="Major facilitator superfamily (MFS) profile" evidence="4">
    <location>
        <begin position="99"/>
        <end position="508"/>
    </location>
</feature>
<name>A0A7D9H5U5_DEKBR</name>
<dbReference type="Pfam" id="PF07690">
    <property type="entry name" value="MFS_1"/>
    <property type="match status" value="1"/>
</dbReference>
<feature type="transmembrane region" description="Helical" evidence="3">
    <location>
        <begin position="229"/>
        <end position="248"/>
    </location>
</feature>
<feature type="transmembrane region" description="Helical" evidence="3">
    <location>
        <begin position="141"/>
        <end position="163"/>
    </location>
</feature>
<feature type="transmembrane region" description="Helical" evidence="3">
    <location>
        <begin position="382"/>
        <end position="401"/>
    </location>
</feature>
<protein>
    <submittedName>
        <fullName evidence="5">DEBR0S4_10110g1_1</fullName>
    </submittedName>
</protein>
<evidence type="ECO:0000256" key="1">
    <source>
        <dbReference type="ARBA" id="ARBA00004141"/>
    </source>
</evidence>
<keyword evidence="3" id="KW-0812">Transmembrane</keyword>
<dbReference type="PROSITE" id="PS50850">
    <property type="entry name" value="MFS"/>
    <property type="match status" value="1"/>
</dbReference>
<dbReference type="InterPro" id="IPR020846">
    <property type="entry name" value="MFS_dom"/>
</dbReference>
<feature type="transmembrane region" description="Helical" evidence="3">
    <location>
        <begin position="445"/>
        <end position="466"/>
    </location>
</feature>
<keyword evidence="3" id="KW-0472">Membrane</keyword>